<feature type="domain" description="TNase-like" evidence="6">
    <location>
        <begin position="477"/>
        <end position="605"/>
    </location>
</feature>
<organism evidence="7 8">
    <name type="scientific">Magnusiomyces paraingens</name>
    <dbReference type="NCBI Taxonomy" id="2606893"/>
    <lineage>
        <taxon>Eukaryota</taxon>
        <taxon>Fungi</taxon>
        <taxon>Dikarya</taxon>
        <taxon>Ascomycota</taxon>
        <taxon>Saccharomycotina</taxon>
        <taxon>Dipodascomycetes</taxon>
        <taxon>Dipodascales</taxon>
        <taxon>Dipodascaceae</taxon>
        <taxon>Magnusiomyces</taxon>
    </lineage>
</organism>
<proteinExistence type="predicted"/>
<feature type="domain" description="TNase-like" evidence="6">
    <location>
        <begin position="4"/>
        <end position="131"/>
    </location>
</feature>
<dbReference type="Pfam" id="PF00567">
    <property type="entry name" value="TUDOR"/>
    <property type="match status" value="1"/>
</dbReference>
<evidence type="ECO:0000256" key="2">
    <source>
        <dbReference type="ARBA" id="ARBA00022490"/>
    </source>
</evidence>
<dbReference type="GO" id="GO:0003723">
    <property type="term" value="F:RNA binding"/>
    <property type="evidence" value="ECO:0007669"/>
    <property type="project" value="UniProtKB-UniRule"/>
</dbReference>
<gene>
    <name evidence="7" type="ORF">SAPINGB_P004522</name>
</gene>
<dbReference type="PIRSF" id="PIRSF017179">
    <property type="entry name" value="RISC-Tudor-SN"/>
    <property type="match status" value="1"/>
</dbReference>
<dbReference type="InterPro" id="IPR002999">
    <property type="entry name" value="Tudor"/>
</dbReference>
<evidence type="ECO:0000256" key="1">
    <source>
        <dbReference type="ARBA" id="ARBA00004496"/>
    </source>
</evidence>
<feature type="domain" description="TNase-like" evidence="6">
    <location>
        <begin position="153"/>
        <end position="293"/>
    </location>
</feature>
<dbReference type="RefSeq" id="XP_031855128.1">
    <property type="nucleotide sequence ID" value="XM_031999237.1"/>
</dbReference>
<sequence>MSSQVYSSKVKSVLSGDTVIFENDTQISLAYVSAPRLQTEPYGFQAREYLRTLLVGKPVRYRIHYQANNNTRNYGDISAPVFPSLIEKALTDGNVKLRDDAQSRIPFSEIYDKYLLAETAAKDAELGLWNPESVNDTVEILQIVPEELYGDGAQHVAIIERVIAGDRVQIRVMLNKHSHILTNALVAGIRCPRSSGGPEGSQGEPFGDAAKAFTETRLLQRAVKVSFLAANPSNGLPIAEVIHPVGNIATFLLSTGLASIADWQSSFLGPAKMAPLRAAEKTAKDAHLNMWKDLAQHSTLKSASSSSSKSFEATVAKVVSSDTFVLKLANGKEQTVQLTSVRAPRKSDPNNNSLYVPIAREYARRNYIGKNVKVQVDSIRPESAQFDERALVTLTAPDGSDVATSIIESGYATVTRHRKDDNDRSPNWDNLLAAENKATEAHTGIHSIKPPAPTRTVDASESQTRAKTYLTQLSRQSKISGVVEHISSAGRIRIAVPHNNLVLTLVHAGVRVPKPNEAFGDEALEYISDLFYQRDVQFTVSNVDKTGAFIGNLFLQGSDKPVSVDLVEKGFAEVHDFSAQSSGFKTELDQAQASAQAAHTRMWKNYKGEEEKAKEEAAAVAAAKAAAGQGNKATAAKNYFDIVVTNVAPSGEVSYRLSNKQAAYTKLMADLASYHNGAGNAAASNLTRGPRRGETVTVVPKRGVYARGRVIVFDKTSGIFTINDVDTGKTAKYNQSQLKSLPAQFSTALHPELAKTVVLSFIKLPPSAPTNYLAEYVDALRDMVEGQTVVANVDSPSTVTPASATLFTAKSTGPNDSVNSALIDEGYAFVKSKLTGWETWDAWKPTLKHLRELQRAAQQDRVGVWEYGDPESDEE</sequence>
<dbReference type="Proteomes" id="UP000398389">
    <property type="component" value="Unassembled WGS sequence"/>
</dbReference>
<dbReference type="GO" id="GO:0031047">
    <property type="term" value="P:regulatory ncRNA-mediated gene silencing"/>
    <property type="evidence" value="ECO:0007669"/>
    <property type="project" value="UniProtKB-UniRule"/>
</dbReference>
<feature type="domain" description="TNase-like" evidence="6">
    <location>
        <begin position="309"/>
        <end position="448"/>
    </location>
</feature>
<dbReference type="AlphaFoldDB" id="A0A5E8BXE5"/>
<reference evidence="7 8" key="1">
    <citation type="submission" date="2019-09" db="EMBL/GenBank/DDBJ databases">
        <authorList>
            <person name="Brejova B."/>
        </authorList>
    </citation>
    <scope>NUCLEOTIDE SEQUENCE [LARGE SCALE GENOMIC DNA]</scope>
</reference>
<dbReference type="GO" id="GO:0004518">
    <property type="term" value="F:nuclease activity"/>
    <property type="evidence" value="ECO:0007669"/>
    <property type="project" value="TreeGrafter"/>
</dbReference>
<dbReference type="InterPro" id="IPR016071">
    <property type="entry name" value="Staphylococal_nuclease_OB-fold"/>
</dbReference>
<dbReference type="GO" id="GO:0031332">
    <property type="term" value="C:RNAi effector complex"/>
    <property type="evidence" value="ECO:0007669"/>
    <property type="project" value="InterPro"/>
</dbReference>
<dbReference type="InterPro" id="IPR016685">
    <property type="entry name" value="Silence_cplx_Nase-comp_TudorSN"/>
</dbReference>
<accession>A0A5E8BXE5</accession>
<dbReference type="PANTHER" id="PTHR12302">
    <property type="entry name" value="EBNA2 BINDING PROTEIN P100"/>
    <property type="match status" value="1"/>
</dbReference>
<dbReference type="GO" id="GO:0005829">
    <property type="term" value="C:cytosol"/>
    <property type="evidence" value="ECO:0007669"/>
    <property type="project" value="UniProtKB-UniRule"/>
</dbReference>
<dbReference type="InterPro" id="IPR035437">
    <property type="entry name" value="SNase_OB-fold_sf"/>
</dbReference>
<dbReference type="Gene3D" id="2.30.30.140">
    <property type="match status" value="1"/>
</dbReference>
<dbReference type="PROSITE" id="PS50830">
    <property type="entry name" value="TNASE_3"/>
    <property type="match status" value="4"/>
</dbReference>
<evidence type="ECO:0000256" key="5">
    <source>
        <dbReference type="SAM" id="MobiDB-lite"/>
    </source>
</evidence>
<protein>
    <recommendedName>
        <fullName evidence="6">TNase-like domain-containing protein</fullName>
    </recommendedName>
</protein>
<feature type="region of interest" description="Disordered" evidence="5">
    <location>
        <begin position="439"/>
        <end position="462"/>
    </location>
</feature>
<evidence type="ECO:0000256" key="3">
    <source>
        <dbReference type="ARBA" id="ARBA00022737"/>
    </source>
</evidence>
<comment type="subcellular location">
    <subcellularLocation>
        <location evidence="1 4">Cytoplasm</location>
    </subcellularLocation>
</comment>
<dbReference type="GO" id="GO:0005634">
    <property type="term" value="C:nucleus"/>
    <property type="evidence" value="ECO:0007669"/>
    <property type="project" value="TreeGrafter"/>
</dbReference>
<dbReference type="GeneID" id="43583337"/>
<keyword evidence="3" id="KW-0677">Repeat</keyword>
<evidence type="ECO:0000313" key="7">
    <source>
        <dbReference type="EMBL" id="VVT55289.1"/>
    </source>
</evidence>
<dbReference type="SUPFAM" id="SSF63748">
    <property type="entry name" value="Tudor/PWWP/MBT"/>
    <property type="match status" value="1"/>
</dbReference>
<dbReference type="Gene3D" id="2.40.50.90">
    <property type="match status" value="5"/>
</dbReference>
<dbReference type="PANTHER" id="PTHR12302:SF2">
    <property type="entry name" value="STAPHYLOCOCCAL NUCLEASE DOMAIN-CONTAINING PROTEIN 1"/>
    <property type="match status" value="1"/>
</dbReference>
<keyword evidence="2 4" id="KW-0963">Cytoplasm</keyword>
<dbReference type="Pfam" id="PF00565">
    <property type="entry name" value="SNase"/>
    <property type="match status" value="3"/>
</dbReference>
<evidence type="ECO:0000256" key="4">
    <source>
        <dbReference type="PIRNR" id="PIRNR017179"/>
    </source>
</evidence>
<evidence type="ECO:0000259" key="6">
    <source>
        <dbReference type="PROSITE" id="PS50830"/>
    </source>
</evidence>
<evidence type="ECO:0000313" key="8">
    <source>
        <dbReference type="Proteomes" id="UP000398389"/>
    </source>
</evidence>
<dbReference type="OrthoDB" id="10023235at2759"/>
<dbReference type="EMBL" id="CABVLU010000003">
    <property type="protein sequence ID" value="VVT55289.1"/>
    <property type="molecule type" value="Genomic_DNA"/>
</dbReference>
<keyword evidence="8" id="KW-1185">Reference proteome</keyword>
<dbReference type="GO" id="GO:0006402">
    <property type="term" value="P:mRNA catabolic process"/>
    <property type="evidence" value="ECO:0007669"/>
    <property type="project" value="UniProtKB-UniRule"/>
</dbReference>
<name>A0A5E8BXE5_9ASCO</name>
<dbReference type="SMART" id="SM00318">
    <property type="entry name" value="SNc"/>
    <property type="match status" value="4"/>
</dbReference>
<dbReference type="SUPFAM" id="SSF50199">
    <property type="entry name" value="Staphylococcal nuclease"/>
    <property type="match status" value="5"/>
</dbReference>